<evidence type="ECO:0000313" key="1">
    <source>
        <dbReference type="EMBL" id="DAF44950.1"/>
    </source>
</evidence>
<accession>A0A8S5S1T5</accession>
<reference evidence="1" key="1">
    <citation type="journal article" date="2021" name="Proc. Natl. Acad. Sci. U.S.A.">
        <title>A Catalog of Tens of Thousands of Viruses from Human Metagenomes Reveals Hidden Associations with Chronic Diseases.</title>
        <authorList>
            <person name="Tisza M.J."/>
            <person name="Buck C.B."/>
        </authorList>
    </citation>
    <scope>NUCLEOTIDE SEQUENCE</scope>
    <source>
        <strain evidence="1">CtCIv11</strain>
    </source>
</reference>
<proteinExistence type="predicted"/>
<organism evidence="1">
    <name type="scientific">Siphoviridae sp. ctCIv11</name>
    <dbReference type="NCBI Taxonomy" id="2827806"/>
    <lineage>
        <taxon>Viruses</taxon>
        <taxon>Duplodnaviria</taxon>
        <taxon>Heunggongvirae</taxon>
        <taxon>Uroviricota</taxon>
        <taxon>Caudoviricetes</taxon>
    </lineage>
</organism>
<dbReference type="EMBL" id="BK032513">
    <property type="protein sequence ID" value="DAF44950.1"/>
    <property type="molecule type" value="Genomic_DNA"/>
</dbReference>
<protein>
    <submittedName>
        <fullName evidence="1">Uncharacterized protein</fullName>
    </submittedName>
</protein>
<name>A0A8S5S1T5_9CAUD</name>
<sequence>MNINNLITGTHNINQRKLDERAVIKDLIKEGIVCYIDDTGSTGYERYIIICNPEKAKDELIKLKHKENVN</sequence>